<dbReference type="AlphaFoldDB" id="A0AAX3B8U3"/>
<organism evidence="2 3">
    <name type="scientific">Candidatus Phytoplasma asiaticum</name>
    <dbReference type="NCBI Taxonomy" id="2763338"/>
    <lineage>
        <taxon>Bacteria</taxon>
        <taxon>Bacillati</taxon>
        <taxon>Mycoplasmatota</taxon>
        <taxon>Mollicutes</taxon>
        <taxon>Acholeplasmatales</taxon>
        <taxon>Acholeplasmataceae</taxon>
        <taxon>Candidatus Phytoplasma</taxon>
        <taxon>16SrII (Peanut WB group)</taxon>
    </lineage>
</organism>
<keyword evidence="3" id="KW-1185">Reference proteome</keyword>
<keyword evidence="1" id="KW-0472">Membrane</keyword>
<evidence type="ECO:0000313" key="2">
    <source>
        <dbReference type="EMBL" id="UQV27111.1"/>
    </source>
</evidence>
<dbReference type="RefSeq" id="WP_193621822.1">
    <property type="nucleotide sequence ID" value="NZ_JACRYS020000005.1"/>
</dbReference>
<gene>
    <name evidence="2" type="ORF">H7686_0001980</name>
</gene>
<sequence>MKKCYNENQTLKFCEIIGFLQDLSKKQIDDFVDNYYSLYSNDLSKIKNKYLIISISQTPLIRELFLLIILLKPRYKDIVILRAIGACKMYILSILIEIVIFLINLSLSLILIKFF</sequence>
<accession>A0AAX3B8U3</accession>
<evidence type="ECO:0000256" key="1">
    <source>
        <dbReference type="SAM" id="Phobius"/>
    </source>
</evidence>
<dbReference type="Proteomes" id="UP000769022">
    <property type="component" value="Chromosome"/>
</dbReference>
<feature type="transmembrane region" description="Helical" evidence="1">
    <location>
        <begin position="90"/>
        <end position="112"/>
    </location>
</feature>
<proteinExistence type="predicted"/>
<protein>
    <submittedName>
        <fullName evidence="2">Uncharacterized protein</fullName>
    </submittedName>
</protein>
<evidence type="ECO:0000313" key="3">
    <source>
        <dbReference type="Proteomes" id="UP000769022"/>
    </source>
</evidence>
<keyword evidence="1" id="KW-0812">Transmembrane</keyword>
<reference evidence="2 3" key="1">
    <citation type="submission" date="2022-05" db="EMBL/GenBank/DDBJ databases">
        <title>'Parthenium hysterophorus' phyllody phytoplasma strain PR34.</title>
        <authorList>
            <person name="Kirdat K."/>
            <person name="Tiwarekar B."/>
            <person name="Yadav A."/>
        </authorList>
    </citation>
    <scope>NUCLEOTIDE SEQUENCE [LARGE SCALE GENOMIC DNA]</scope>
    <source>
        <strain evidence="2 3">PR34</strain>
    </source>
</reference>
<dbReference type="EMBL" id="CP097206">
    <property type="protein sequence ID" value="UQV27111.1"/>
    <property type="molecule type" value="Genomic_DNA"/>
</dbReference>
<dbReference type="KEGG" id="pphy:H7686_0001980"/>
<name>A0AAX3B8U3_9MOLU</name>
<keyword evidence="1" id="KW-1133">Transmembrane helix</keyword>